<dbReference type="PROSITE" id="PS50043">
    <property type="entry name" value="HTH_LUXR_2"/>
    <property type="match status" value="1"/>
</dbReference>
<dbReference type="GO" id="GO:0003677">
    <property type="term" value="F:DNA binding"/>
    <property type="evidence" value="ECO:0007669"/>
    <property type="project" value="UniProtKB-KW"/>
</dbReference>
<dbReference type="InterPro" id="IPR011006">
    <property type="entry name" value="CheY-like_superfamily"/>
</dbReference>
<organism evidence="6 7">
    <name type="scientific">Paramagnetospirillum magneticum (strain ATCC 700264 / AMB-1)</name>
    <name type="common">Magnetospirillum magneticum</name>
    <dbReference type="NCBI Taxonomy" id="342108"/>
    <lineage>
        <taxon>Bacteria</taxon>
        <taxon>Pseudomonadati</taxon>
        <taxon>Pseudomonadota</taxon>
        <taxon>Alphaproteobacteria</taxon>
        <taxon>Rhodospirillales</taxon>
        <taxon>Magnetospirillaceae</taxon>
        <taxon>Paramagnetospirillum</taxon>
    </lineage>
</organism>
<evidence type="ECO:0000256" key="3">
    <source>
        <dbReference type="PROSITE-ProRule" id="PRU00169"/>
    </source>
</evidence>
<dbReference type="KEGG" id="mag:amb1871"/>
<dbReference type="PANTHER" id="PTHR45566">
    <property type="entry name" value="HTH-TYPE TRANSCRIPTIONAL REGULATOR YHJB-RELATED"/>
    <property type="match status" value="1"/>
</dbReference>
<dbReference type="OrthoDB" id="9805444at2"/>
<evidence type="ECO:0000259" key="5">
    <source>
        <dbReference type="PROSITE" id="PS50110"/>
    </source>
</evidence>
<protein>
    <submittedName>
        <fullName evidence="6">Response regulator containing a CheY-like receiver domain and an HTH DNA-binding domain</fullName>
    </submittedName>
</protein>
<evidence type="ECO:0000259" key="4">
    <source>
        <dbReference type="PROSITE" id="PS50043"/>
    </source>
</evidence>
<dbReference type="AlphaFoldDB" id="Q2W650"/>
<keyword evidence="1 3" id="KW-0597">Phosphoprotein</keyword>
<dbReference type="CDD" id="cd06170">
    <property type="entry name" value="LuxR_C_like"/>
    <property type="match status" value="1"/>
</dbReference>
<dbReference type="Pfam" id="PF00072">
    <property type="entry name" value="Response_reg"/>
    <property type="match status" value="1"/>
</dbReference>
<evidence type="ECO:0000256" key="2">
    <source>
        <dbReference type="ARBA" id="ARBA00023125"/>
    </source>
</evidence>
<dbReference type="Proteomes" id="UP000007058">
    <property type="component" value="Chromosome"/>
</dbReference>
<gene>
    <name evidence="6" type="ordered locus">amb1871</name>
</gene>
<name>Q2W650_PARM1</name>
<dbReference type="PRINTS" id="PR00038">
    <property type="entry name" value="HTHLUXR"/>
</dbReference>
<proteinExistence type="predicted"/>
<dbReference type="STRING" id="342108.amb1871"/>
<dbReference type="PROSITE" id="PS00622">
    <property type="entry name" value="HTH_LUXR_1"/>
    <property type="match status" value="1"/>
</dbReference>
<dbReference type="SUPFAM" id="SSF52172">
    <property type="entry name" value="CheY-like"/>
    <property type="match status" value="1"/>
</dbReference>
<dbReference type="SMART" id="SM00421">
    <property type="entry name" value="HTH_LUXR"/>
    <property type="match status" value="1"/>
</dbReference>
<dbReference type="SMART" id="SM00448">
    <property type="entry name" value="REC"/>
    <property type="match status" value="1"/>
</dbReference>
<dbReference type="PROSITE" id="PS50110">
    <property type="entry name" value="RESPONSE_REGULATORY"/>
    <property type="match status" value="1"/>
</dbReference>
<dbReference type="InterPro" id="IPR016032">
    <property type="entry name" value="Sig_transdc_resp-reg_C-effctor"/>
</dbReference>
<dbReference type="InterPro" id="IPR051015">
    <property type="entry name" value="EvgA-like"/>
</dbReference>
<dbReference type="CDD" id="cd17535">
    <property type="entry name" value="REC_NarL-like"/>
    <property type="match status" value="1"/>
</dbReference>
<keyword evidence="7" id="KW-1185">Reference proteome</keyword>
<evidence type="ECO:0000256" key="1">
    <source>
        <dbReference type="ARBA" id="ARBA00022553"/>
    </source>
</evidence>
<dbReference type="GO" id="GO:0000160">
    <property type="term" value="P:phosphorelay signal transduction system"/>
    <property type="evidence" value="ECO:0007669"/>
    <property type="project" value="InterPro"/>
</dbReference>
<dbReference type="Pfam" id="PF00196">
    <property type="entry name" value="GerE"/>
    <property type="match status" value="1"/>
</dbReference>
<evidence type="ECO:0000313" key="7">
    <source>
        <dbReference type="Proteomes" id="UP000007058"/>
    </source>
</evidence>
<dbReference type="RefSeq" id="WP_011384276.1">
    <property type="nucleotide sequence ID" value="NC_007626.1"/>
</dbReference>
<dbReference type="PANTHER" id="PTHR45566:SF2">
    <property type="entry name" value="NARL SUBFAMILY"/>
    <property type="match status" value="1"/>
</dbReference>
<evidence type="ECO:0000313" key="6">
    <source>
        <dbReference type="EMBL" id="BAE50675.1"/>
    </source>
</evidence>
<dbReference type="InterPro" id="IPR058245">
    <property type="entry name" value="NreC/VraR/RcsB-like_REC"/>
</dbReference>
<dbReference type="SUPFAM" id="SSF46894">
    <property type="entry name" value="C-terminal effector domain of the bipartite response regulators"/>
    <property type="match status" value="1"/>
</dbReference>
<dbReference type="Gene3D" id="3.40.50.2300">
    <property type="match status" value="1"/>
</dbReference>
<keyword evidence="2" id="KW-0238">DNA-binding</keyword>
<dbReference type="InterPro" id="IPR000792">
    <property type="entry name" value="Tscrpt_reg_LuxR_C"/>
</dbReference>
<reference evidence="6 7" key="1">
    <citation type="journal article" date="2005" name="DNA Res.">
        <title>Complete genome sequence of the facultative anaerobic magnetotactic bacterium Magnetospirillum sp. strain AMB-1.</title>
        <authorList>
            <person name="Matsunaga T."/>
            <person name="Okamura Y."/>
            <person name="Fukuda Y."/>
            <person name="Wahyudi A.T."/>
            <person name="Murase Y."/>
            <person name="Takeyama H."/>
        </authorList>
    </citation>
    <scope>NUCLEOTIDE SEQUENCE [LARGE SCALE GENOMIC DNA]</scope>
    <source>
        <strain evidence="7">ATCC 700264 / AMB-1</strain>
    </source>
</reference>
<dbReference type="GO" id="GO:0006355">
    <property type="term" value="P:regulation of DNA-templated transcription"/>
    <property type="evidence" value="ECO:0007669"/>
    <property type="project" value="InterPro"/>
</dbReference>
<dbReference type="InterPro" id="IPR001789">
    <property type="entry name" value="Sig_transdc_resp-reg_receiver"/>
</dbReference>
<dbReference type="HOGENOM" id="CLU_000445_90_8_5"/>
<feature type="modified residue" description="4-aspartylphosphate" evidence="3">
    <location>
        <position position="53"/>
    </location>
</feature>
<accession>Q2W650</accession>
<feature type="domain" description="Response regulatory" evidence="5">
    <location>
        <begin position="2"/>
        <end position="118"/>
    </location>
</feature>
<feature type="domain" description="HTH luxR-type" evidence="4">
    <location>
        <begin position="141"/>
        <end position="206"/>
    </location>
</feature>
<sequence>MRIIIADDHPLYLEAVLGQLEKAFPAGSFHTARNLADTLALLERESVDLVMLDYSMPGMNGVEGIPTAIAAARGTPVAIMSGVADDDAVRACIAAGARGFLPKTLESRVFIQAVGLVGAGGTYVPAEFAALPSKPAAPATPTLDPSLFTSREMEVLALIVAGASNKEIARQLDLQEVTIKLHLTRIFQKLGVKNRSHAAVTAVRGGLVADAVQ</sequence>
<dbReference type="EMBL" id="AP007255">
    <property type="protein sequence ID" value="BAE50675.1"/>
    <property type="molecule type" value="Genomic_DNA"/>
</dbReference>